<feature type="active site" evidence="11">
    <location>
        <position position="12"/>
    </location>
</feature>
<evidence type="ECO:0000256" key="5">
    <source>
        <dbReference type="ARBA" id="ARBA00022490"/>
    </source>
</evidence>
<feature type="active site" evidence="11">
    <location>
        <position position="131"/>
    </location>
</feature>
<dbReference type="NCBIfam" id="TIGR00735">
    <property type="entry name" value="hisF"/>
    <property type="match status" value="1"/>
</dbReference>
<keyword evidence="5 11" id="KW-0963">Cytoplasm</keyword>
<dbReference type="GO" id="GO:0005737">
    <property type="term" value="C:cytoplasm"/>
    <property type="evidence" value="ECO:0007669"/>
    <property type="project" value="UniProtKB-SubCell"/>
</dbReference>
<dbReference type="InterPro" id="IPR004651">
    <property type="entry name" value="HisF"/>
</dbReference>
<dbReference type="GO" id="GO:0000105">
    <property type="term" value="P:L-histidine biosynthetic process"/>
    <property type="evidence" value="ECO:0007669"/>
    <property type="project" value="UniProtKB-UniRule"/>
</dbReference>
<dbReference type="EC" id="4.3.2.10" evidence="11"/>
<evidence type="ECO:0000256" key="3">
    <source>
        <dbReference type="ARBA" id="ARBA00009667"/>
    </source>
</evidence>
<accession>A0A7T1WU81</accession>
<sequence>MSVAVRVIPCLDVDAGRVVKGVNFKNLRDAGDPVEMAKIYDEEGADELTFLDITASSSDRETTYDVVRRTAEQVFIPLTVGGGVRSGDDVNRLLRAGADKVGVNTAAIARPELIREIAERFGSQVLVLSVDARRCVPPGASGDAEGAGASTPSGFEVTTHGGRRGTGIDAVEWARRAAELGAGEILLNSMDADGTKDGYDTEMIRAVGAHVSVPVVASGGAGRLEHFPAAVEAGADAVLAASVFHFGDLRIGQVKDTLREAGTPVR</sequence>
<dbReference type="RefSeq" id="WP_197353144.1">
    <property type="nucleotide sequence ID" value="NZ_CP048882.1"/>
</dbReference>
<evidence type="ECO:0000256" key="10">
    <source>
        <dbReference type="ARBA" id="ARBA00047838"/>
    </source>
</evidence>
<dbReference type="FunFam" id="3.20.20.70:FF:000006">
    <property type="entry name" value="Imidazole glycerol phosphate synthase subunit HisF"/>
    <property type="match status" value="1"/>
</dbReference>
<dbReference type="AlphaFoldDB" id="A0A7T1WU81"/>
<dbReference type="InterPro" id="IPR006062">
    <property type="entry name" value="His_biosynth"/>
</dbReference>
<protein>
    <recommendedName>
        <fullName evidence="11">Imidazole glycerol phosphate synthase subunit HisF</fullName>
        <ecNumber evidence="11">4.3.2.10</ecNumber>
    </recommendedName>
    <alternativeName>
        <fullName evidence="11">IGP synthase cyclase subunit</fullName>
    </alternativeName>
    <alternativeName>
        <fullName evidence="11">IGP synthase subunit HisF</fullName>
    </alternativeName>
    <alternativeName>
        <fullName evidence="11">ImGP synthase subunit HisF</fullName>
        <shortName evidence="11">IGPS subunit HisF</shortName>
    </alternativeName>
</protein>
<evidence type="ECO:0000256" key="7">
    <source>
        <dbReference type="ARBA" id="ARBA00023102"/>
    </source>
</evidence>
<dbReference type="PANTHER" id="PTHR21235">
    <property type="entry name" value="IMIDAZOLE GLYCEROL PHOSPHATE SYNTHASE SUBUNIT HISF/H IGP SYNTHASE SUBUNIT HISF/H"/>
    <property type="match status" value="1"/>
</dbReference>
<evidence type="ECO:0000313" key="14">
    <source>
        <dbReference type="EMBL" id="QPP09369.1"/>
    </source>
</evidence>
<dbReference type="HAMAP" id="MF_01013">
    <property type="entry name" value="HisF"/>
    <property type="match status" value="1"/>
</dbReference>
<dbReference type="GO" id="GO:0016829">
    <property type="term" value="F:lyase activity"/>
    <property type="evidence" value="ECO:0007669"/>
    <property type="project" value="UniProtKB-KW"/>
</dbReference>
<evidence type="ECO:0000256" key="6">
    <source>
        <dbReference type="ARBA" id="ARBA00022605"/>
    </source>
</evidence>
<dbReference type="PANTHER" id="PTHR21235:SF2">
    <property type="entry name" value="IMIDAZOLE GLYCEROL PHOSPHATE SYNTHASE HISHF"/>
    <property type="match status" value="1"/>
</dbReference>
<organism evidence="14 15">
    <name type="scientific">Streptomyces bathyalis</name>
    <dbReference type="NCBI Taxonomy" id="2710756"/>
    <lineage>
        <taxon>Bacteria</taxon>
        <taxon>Bacillati</taxon>
        <taxon>Actinomycetota</taxon>
        <taxon>Actinomycetes</taxon>
        <taxon>Kitasatosporales</taxon>
        <taxon>Streptomycetaceae</taxon>
        <taxon>Streptomyces</taxon>
    </lineage>
</organism>
<dbReference type="SUPFAM" id="SSF51366">
    <property type="entry name" value="Ribulose-phoshate binding barrel"/>
    <property type="match status" value="1"/>
</dbReference>
<dbReference type="KEGG" id="sbat:G4Z16_26445"/>
<keyword evidence="15" id="KW-1185">Reference proteome</keyword>
<evidence type="ECO:0000256" key="12">
    <source>
        <dbReference type="RuleBase" id="RU003657"/>
    </source>
</evidence>
<dbReference type="InterPro" id="IPR011060">
    <property type="entry name" value="RibuloseP-bd_barrel"/>
</dbReference>
<comment type="pathway">
    <text evidence="2 11">Amino-acid biosynthesis; L-histidine biosynthesis; L-histidine from 5-phospho-alpha-D-ribose 1-diphosphate: step 5/9.</text>
</comment>
<evidence type="ECO:0000256" key="11">
    <source>
        <dbReference type="HAMAP-Rule" id="MF_01013"/>
    </source>
</evidence>
<evidence type="ECO:0000256" key="13">
    <source>
        <dbReference type="SAM" id="MobiDB-lite"/>
    </source>
</evidence>
<dbReference type="InterPro" id="IPR013785">
    <property type="entry name" value="Aldolase_TIM"/>
</dbReference>
<dbReference type="CDD" id="cd04731">
    <property type="entry name" value="HisF"/>
    <property type="match status" value="1"/>
</dbReference>
<keyword evidence="6 11" id="KW-0028">Amino-acid biosynthesis</keyword>
<comment type="catalytic activity">
    <reaction evidence="10 11">
        <text>5-[(5-phospho-1-deoxy-D-ribulos-1-ylimino)methylamino]-1-(5-phospho-beta-D-ribosyl)imidazole-4-carboxamide + L-glutamine = D-erythro-1-(imidazol-4-yl)glycerol 3-phosphate + 5-amino-1-(5-phospho-beta-D-ribosyl)imidazole-4-carboxamide + L-glutamate + H(+)</text>
        <dbReference type="Rhea" id="RHEA:24793"/>
        <dbReference type="ChEBI" id="CHEBI:15378"/>
        <dbReference type="ChEBI" id="CHEBI:29985"/>
        <dbReference type="ChEBI" id="CHEBI:58278"/>
        <dbReference type="ChEBI" id="CHEBI:58359"/>
        <dbReference type="ChEBI" id="CHEBI:58475"/>
        <dbReference type="ChEBI" id="CHEBI:58525"/>
        <dbReference type="EC" id="4.3.2.10"/>
    </reaction>
</comment>
<proteinExistence type="inferred from homology"/>
<comment type="subcellular location">
    <subcellularLocation>
        <location evidence="1 11">Cytoplasm</location>
    </subcellularLocation>
</comment>
<comment type="similarity">
    <text evidence="3 11 12">Belongs to the HisA/HisF family.</text>
</comment>
<feature type="compositionally biased region" description="Low complexity" evidence="13">
    <location>
        <begin position="139"/>
        <end position="150"/>
    </location>
</feature>
<dbReference type="Pfam" id="PF00977">
    <property type="entry name" value="His_biosynth"/>
    <property type="match status" value="1"/>
</dbReference>
<dbReference type="Gene3D" id="3.20.20.70">
    <property type="entry name" value="Aldolase class I"/>
    <property type="match status" value="1"/>
</dbReference>
<dbReference type="EMBL" id="CP048882">
    <property type="protein sequence ID" value="QPP09369.1"/>
    <property type="molecule type" value="Genomic_DNA"/>
</dbReference>
<evidence type="ECO:0000256" key="4">
    <source>
        <dbReference type="ARBA" id="ARBA00011152"/>
    </source>
</evidence>
<gene>
    <name evidence="11 14" type="primary">hisF</name>
    <name evidence="14" type="ORF">G4Z16_26445</name>
</gene>
<comment type="subunit">
    <text evidence="4 11">Heterodimer of HisH and HisF.</text>
</comment>
<evidence type="ECO:0000256" key="1">
    <source>
        <dbReference type="ARBA" id="ARBA00004496"/>
    </source>
</evidence>
<comment type="function">
    <text evidence="9 11">IGPS catalyzes the conversion of PRFAR and glutamine to IGP, AICAR and glutamate. The HisF subunit catalyzes the cyclization activity that produces IGP and AICAR from PRFAR using the ammonia provided by the HisH subunit.</text>
</comment>
<evidence type="ECO:0000256" key="9">
    <source>
        <dbReference type="ARBA" id="ARBA00025475"/>
    </source>
</evidence>
<dbReference type="InterPro" id="IPR050064">
    <property type="entry name" value="IGPS_HisA/HisF"/>
</dbReference>
<name>A0A7T1WU81_9ACTN</name>
<dbReference type="GO" id="GO:0000107">
    <property type="term" value="F:imidazoleglycerol-phosphate synthase activity"/>
    <property type="evidence" value="ECO:0007669"/>
    <property type="project" value="UniProtKB-UniRule"/>
</dbReference>
<keyword evidence="7 11" id="KW-0368">Histidine biosynthesis</keyword>
<evidence type="ECO:0000256" key="8">
    <source>
        <dbReference type="ARBA" id="ARBA00023239"/>
    </source>
</evidence>
<keyword evidence="8 11" id="KW-0456">Lyase</keyword>
<evidence type="ECO:0000313" key="15">
    <source>
        <dbReference type="Proteomes" id="UP000595046"/>
    </source>
</evidence>
<dbReference type="Proteomes" id="UP000595046">
    <property type="component" value="Chromosome"/>
</dbReference>
<reference evidence="15" key="1">
    <citation type="submission" date="2020-02" db="EMBL/GenBank/DDBJ databases">
        <title>Streptomyces sp. ASO4wet.</title>
        <authorList>
            <person name="Risdian C."/>
            <person name="Landwehr W."/>
            <person name="Schupp P."/>
            <person name="Wink J."/>
        </authorList>
    </citation>
    <scope>NUCLEOTIDE SEQUENCE [LARGE SCALE GENOMIC DNA]</scope>
    <source>
        <strain evidence="15">ASO4wet</strain>
    </source>
</reference>
<dbReference type="UniPathway" id="UPA00031">
    <property type="reaction ID" value="UER00010"/>
</dbReference>
<evidence type="ECO:0000256" key="2">
    <source>
        <dbReference type="ARBA" id="ARBA00005091"/>
    </source>
</evidence>
<feature type="region of interest" description="Disordered" evidence="13">
    <location>
        <begin position="139"/>
        <end position="162"/>
    </location>
</feature>